<sequence length="90" mass="9714">MAKEIERLGMPVGMISAIYDLALTTGANRVIRGARIEHVCGDPNLGPEKDYAYGMRIVRTALEALHTSVTGPTLFDPMDMALAQEVSHAS</sequence>
<proteinExistence type="predicted"/>
<organism evidence="1 2">
    <name type="scientific">Tectimicrobiota bacterium</name>
    <dbReference type="NCBI Taxonomy" id="2528274"/>
    <lineage>
        <taxon>Bacteria</taxon>
        <taxon>Pseudomonadati</taxon>
        <taxon>Nitrospinota/Tectimicrobiota group</taxon>
        <taxon>Candidatus Tectimicrobiota</taxon>
    </lineage>
</organism>
<dbReference type="Proteomes" id="UP000712673">
    <property type="component" value="Unassembled WGS sequence"/>
</dbReference>
<accession>A0A938B1M8</accession>
<dbReference type="AlphaFoldDB" id="A0A938B1M8"/>
<dbReference type="EMBL" id="VGLS01000118">
    <property type="protein sequence ID" value="MBM3223261.1"/>
    <property type="molecule type" value="Genomic_DNA"/>
</dbReference>
<comment type="caution">
    <text evidence="1">The sequence shown here is derived from an EMBL/GenBank/DDBJ whole genome shotgun (WGS) entry which is preliminary data.</text>
</comment>
<reference evidence="1" key="1">
    <citation type="submission" date="2019-03" db="EMBL/GenBank/DDBJ databases">
        <title>Lake Tanganyika Metagenome-Assembled Genomes (MAGs).</title>
        <authorList>
            <person name="Tran P."/>
        </authorList>
    </citation>
    <scope>NUCLEOTIDE SEQUENCE</scope>
    <source>
        <strain evidence="1">K_DeepCast_65m_m2_066</strain>
    </source>
</reference>
<gene>
    <name evidence="1" type="ORF">FJZ47_05595</name>
</gene>
<evidence type="ECO:0000313" key="2">
    <source>
        <dbReference type="Proteomes" id="UP000712673"/>
    </source>
</evidence>
<evidence type="ECO:0000313" key="1">
    <source>
        <dbReference type="EMBL" id="MBM3223261.1"/>
    </source>
</evidence>
<name>A0A938B1M8_UNCTE</name>
<protein>
    <submittedName>
        <fullName evidence="1">Uncharacterized protein</fullName>
    </submittedName>
</protein>